<reference evidence="2" key="1">
    <citation type="submission" date="2022-05" db="EMBL/GenBank/DDBJ databases">
        <authorList>
            <person name="Jo J.-H."/>
            <person name="Im W.-T."/>
        </authorList>
    </citation>
    <scope>NUCLEOTIDE SEQUENCE</scope>
    <source>
        <strain evidence="2">RB56-2</strain>
    </source>
</reference>
<keyword evidence="3" id="KW-1185">Reference proteome</keyword>
<dbReference type="Proteomes" id="UP001165383">
    <property type="component" value="Unassembled WGS sequence"/>
</dbReference>
<organism evidence="2 3">
    <name type="scientific">Sphingomonas brevis</name>
    <dbReference type="NCBI Taxonomy" id="2908206"/>
    <lineage>
        <taxon>Bacteria</taxon>
        <taxon>Pseudomonadati</taxon>
        <taxon>Pseudomonadota</taxon>
        <taxon>Alphaproteobacteria</taxon>
        <taxon>Sphingomonadales</taxon>
        <taxon>Sphingomonadaceae</taxon>
        <taxon>Sphingomonas</taxon>
    </lineage>
</organism>
<dbReference type="EMBL" id="JAMGBB010000001">
    <property type="protein sequence ID" value="MCL6741432.1"/>
    <property type="molecule type" value="Genomic_DNA"/>
</dbReference>
<dbReference type="InterPro" id="IPR013766">
    <property type="entry name" value="Thioredoxin_domain"/>
</dbReference>
<dbReference type="SUPFAM" id="SSF52833">
    <property type="entry name" value="Thioredoxin-like"/>
    <property type="match status" value="1"/>
</dbReference>
<dbReference type="RefSeq" id="WP_249915816.1">
    <property type="nucleotide sequence ID" value="NZ_JAMGBB010000001.1"/>
</dbReference>
<gene>
    <name evidence="2" type="ORF">LZ518_09845</name>
</gene>
<dbReference type="Pfam" id="PF00085">
    <property type="entry name" value="Thioredoxin"/>
    <property type="match status" value="1"/>
</dbReference>
<comment type="caution">
    <text evidence="2">The sequence shown here is derived from an EMBL/GenBank/DDBJ whole genome shotgun (WGS) entry which is preliminary data.</text>
</comment>
<dbReference type="Gene3D" id="3.40.30.10">
    <property type="entry name" value="Glutaredoxin"/>
    <property type="match status" value="1"/>
</dbReference>
<evidence type="ECO:0000313" key="3">
    <source>
        <dbReference type="Proteomes" id="UP001165383"/>
    </source>
</evidence>
<dbReference type="PROSITE" id="PS51352">
    <property type="entry name" value="THIOREDOXIN_2"/>
    <property type="match status" value="1"/>
</dbReference>
<feature type="domain" description="Thioredoxin" evidence="1">
    <location>
        <begin position="1"/>
        <end position="122"/>
    </location>
</feature>
<sequence length="122" mass="13263">MAVAAIVMAAAPASAGEIRNFDRAAFQALQAKDAPTIVFVHASWCPICRAQETTISKLLSTPVFRNVTVLTIDYDTQKPLWTSFGAQKQSTLIAFHGRRETARLAYDADPKKVTALIASALR</sequence>
<dbReference type="InterPro" id="IPR036249">
    <property type="entry name" value="Thioredoxin-like_sf"/>
</dbReference>
<dbReference type="CDD" id="cd02947">
    <property type="entry name" value="TRX_family"/>
    <property type="match status" value="1"/>
</dbReference>
<name>A0ABT0SAS0_9SPHN</name>
<evidence type="ECO:0000313" key="2">
    <source>
        <dbReference type="EMBL" id="MCL6741432.1"/>
    </source>
</evidence>
<proteinExistence type="predicted"/>
<evidence type="ECO:0000259" key="1">
    <source>
        <dbReference type="PROSITE" id="PS51352"/>
    </source>
</evidence>
<protein>
    <submittedName>
        <fullName evidence="2">Thioredoxin family protein</fullName>
    </submittedName>
</protein>
<accession>A0ABT0SAS0</accession>